<dbReference type="InterPro" id="IPR002789">
    <property type="entry name" value="HerA_central"/>
</dbReference>
<accession>A0A7X0F9R8</accession>
<dbReference type="PANTHER" id="PTHR42957:SF1">
    <property type="entry name" value="HELICASE MJ1565-RELATED"/>
    <property type="match status" value="1"/>
</dbReference>
<evidence type="ECO:0000259" key="1">
    <source>
        <dbReference type="SMART" id="SM00382"/>
    </source>
</evidence>
<proteinExistence type="predicted"/>
<dbReference type="PANTHER" id="PTHR42957">
    <property type="entry name" value="HELICASE MJ1565-RELATED"/>
    <property type="match status" value="1"/>
</dbReference>
<feature type="domain" description="AAA+ ATPase" evidence="1">
    <location>
        <begin position="94"/>
        <end position="305"/>
    </location>
</feature>
<protein>
    <recommendedName>
        <fullName evidence="1">AAA+ ATPase domain-containing protein</fullName>
    </recommendedName>
</protein>
<dbReference type="Pfam" id="PF01935">
    <property type="entry name" value="DUF87"/>
    <property type="match status" value="1"/>
</dbReference>
<dbReference type="InterPro" id="IPR003593">
    <property type="entry name" value="AAA+_ATPase"/>
</dbReference>
<evidence type="ECO:0000313" key="3">
    <source>
        <dbReference type="Proteomes" id="UP000536262"/>
    </source>
</evidence>
<dbReference type="SUPFAM" id="SSF52540">
    <property type="entry name" value="P-loop containing nucleoside triphosphate hydrolases"/>
    <property type="match status" value="1"/>
</dbReference>
<comment type="caution">
    <text evidence="2">The sequence shown here is derived from an EMBL/GenBank/DDBJ whole genome shotgun (WGS) entry which is preliminary data.</text>
</comment>
<evidence type="ECO:0000313" key="2">
    <source>
        <dbReference type="EMBL" id="MBB6355749.1"/>
    </source>
</evidence>
<dbReference type="Proteomes" id="UP000536262">
    <property type="component" value="Unassembled WGS sequence"/>
</dbReference>
<dbReference type="SMART" id="SM00382">
    <property type="entry name" value="AAA"/>
    <property type="match status" value="1"/>
</dbReference>
<dbReference type="RefSeq" id="WP_184700154.1">
    <property type="nucleotide sequence ID" value="NZ_BAABEG010000005.1"/>
</dbReference>
<dbReference type="InterPro" id="IPR008571">
    <property type="entry name" value="HerA-like"/>
</dbReference>
<keyword evidence="3" id="KW-1185">Reference proteome</keyword>
<dbReference type="AlphaFoldDB" id="A0A7X0F9R8"/>
<gene>
    <name evidence="2" type="ORF">GGR00_003554</name>
</gene>
<dbReference type="EMBL" id="JACHOU010000009">
    <property type="protein sequence ID" value="MBB6355749.1"/>
    <property type="molecule type" value="Genomic_DNA"/>
</dbReference>
<organism evidence="2 3">
    <name type="scientific">Aminobacter aganoensis</name>
    <dbReference type="NCBI Taxonomy" id="83264"/>
    <lineage>
        <taxon>Bacteria</taxon>
        <taxon>Pseudomonadati</taxon>
        <taxon>Pseudomonadota</taxon>
        <taxon>Alphaproteobacteria</taxon>
        <taxon>Hyphomicrobiales</taxon>
        <taxon>Phyllobacteriaceae</taxon>
        <taxon>Aminobacter</taxon>
    </lineage>
</organism>
<reference evidence="2 3" key="1">
    <citation type="submission" date="2020-08" db="EMBL/GenBank/DDBJ databases">
        <title>Genomic Encyclopedia of Type Strains, Phase IV (KMG-IV): sequencing the most valuable type-strain genomes for metagenomic binning, comparative biology and taxonomic classification.</title>
        <authorList>
            <person name="Goeker M."/>
        </authorList>
    </citation>
    <scope>NUCLEOTIDE SEQUENCE [LARGE SCALE GENOMIC DNA]</scope>
    <source>
        <strain evidence="2 3">DSM 7051</strain>
    </source>
</reference>
<dbReference type="InterPro" id="IPR027417">
    <property type="entry name" value="P-loop_NTPase"/>
</dbReference>
<sequence length="455" mass="49404">MNATIREAPERPISRAFGTVFPKPDQMARLSPADRRLALLLANEARHEIPELALPNFATPEKDDAPIGQVRSADVDLGKTEQDEAIGLDLARLLDGRMLVQGASGAGKSWTLRRLIEQTAGRVQQIIVDPEGEFRSISETYGHFHVEAHKLDTAALAVLGARVRAHRISVLLDMSELDREGQMQAIAAFFEALVNAPRTHWHACLVFVDEAHLFAPFGGQSTAATSVRRSAIGAVVDLMSRGRKRGLAGVLATQRLARLAKSVASEMHNFLVGMNTLDLDIRRAAETIGWDASRAFDRLPMLEPGDFVAVGPAFSRSPAVLRVGGVVTHHRGARPEIEPPDDLDSKTAAELLDLDSLIDATQADDDLREENALVPGLRAVRAFIRDPAFPIAGRLIQELRRLQPNGAHVADIAPGLSIDPAEVAAAITLLDQYGALEFMGEGEDRAIRIEKGMCQ</sequence>
<dbReference type="Gene3D" id="3.40.50.300">
    <property type="entry name" value="P-loop containing nucleotide triphosphate hydrolases"/>
    <property type="match status" value="1"/>
</dbReference>
<name>A0A7X0F9R8_9HYPH</name>